<evidence type="ECO:0000256" key="1">
    <source>
        <dbReference type="ARBA" id="ARBA00006484"/>
    </source>
</evidence>
<sequence length="209" mass="22237">MGVMILRSEAVNKSMLTSLSLVSKMLARTAAITSSVRVTRHTKRGFSSSSCAKSEPLVGVKAALEEAAKGSQGLIKPNLFEGFSLNGRVGVVSGGNRGLGLEMALTLAEAGARVYALDLPESPGEEFQAVQRYVERFHTGATLKYVSGGIDVRDQKRIWDAVAEIGDKEGRVDVGIAAAGVLHDEQRALDYDAKGFETVKQVIGSNEPN</sequence>
<evidence type="ECO:0000256" key="2">
    <source>
        <dbReference type="ARBA" id="ARBA00023002"/>
    </source>
</evidence>
<gene>
    <name evidence="3" type="ORF">Clacol_006632</name>
</gene>
<dbReference type="GO" id="GO:0016616">
    <property type="term" value="F:oxidoreductase activity, acting on the CH-OH group of donors, NAD or NADP as acceptor"/>
    <property type="evidence" value="ECO:0007669"/>
    <property type="project" value="UniProtKB-ARBA"/>
</dbReference>
<reference evidence="3" key="1">
    <citation type="submission" date="2021-10" db="EMBL/GenBank/DDBJ databases">
        <title>De novo Genome Assembly of Clathrus columnatus (Basidiomycota, Fungi) Using Illumina and Nanopore Sequence Data.</title>
        <authorList>
            <person name="Ogiso-Tanaka E."/>
            <person name="Itagaki H."/>
            <person name="Hosoya T."/>
            <person name="Hosaka K."/>
        </authorList>
    </citation>
    <scope>NUCLEOTIDE SEQUENCE</scope>
    <source>
        <strain evidence="3">MO-923</strain>
    </source>
</reference>
<comment type="caution">
    <text evidence="3">The sequence shown here is derived from an EMBL/GenBank/DDBJ whole genome shotgun (WGS) entry which is preliminary data.</text>
</comment>
<evidence type="ECO:0000313" key="3">
    <source>
        <dbReference type="EMBL" id="GJJ12390.1"/>
    </source>
</evidence>
<dbReference type="Proteomes" id="UP001050691">
    <property type="component" value="Unassembled WGS sequence"/>
</dbReference>
<dbReference type="PANTHER" id="PTHR43008">
    <property type="entry name" value="BENZIL REDUCTASE"/>
    <property type="match status" value="1"/>
</dbReference>
<name>A0AAV5ADC3_9AGAM</name>
<dbReference type="SUPFAM" id="SSF51735">
    <property type="entry name" value="NAD(P)-binding Rossmann-fold domains"/>
    <property type="match status" value="1"/>
</dbReference>
<accession>A0AAV5ADC3</accession>
<dbReference type="GO" id="GO:0050664">
    <property type="term" value="F:oxidoreductase activity, acting on NAD(P)H, oxygen as acceptor"/>
    <property type="evidence" value="ECO:0007669"/>
    <property type="project" value="TreeGrafter"/>
</dbReference>
<dbReference type="Pfam" id="PF00106">
    <property type="entry name" value="adh_short"/>
    <property type="match status" value="1"/>
</dbReference>
<keyword evidence="2" id="KW-0560">Oxidoreductase</keyword>
<comment type="similarity">
    <text evidence="1">Belongs to the short-chain dehydrogenases/reductases (SDR) family.</text>
</comment>
<protein>
    <submittedName>
        <fullName evidence="3">Uncharacterized protein</fullName>
    </submittedName>
</protein>
<dbReference type="InterPro" id="IPR036291">
    <property type="entry name" value="NAD(P)-bd_dom_sf"/>
</dbReference>
<dbReference type="AlphaFoldDB" id="A0AAV5ADC3"/>
<dbReference type="InterPro" id="IPR002347">
    <property type="entry name" value="SDR_fam"/>
</dbReference>
<proteinExistence type="inferred from homology"/>
<dbReference type="Gene3D" id="3.40.50.720">
    <property type="entry name" value="NAD(P)-binding Rossmann-like Domain"/>
    <property type="match status" value="1"/>
</dbReference>
<keyword evidence="4" id="KW-1185">Reference proteome</keyword>
<organism evidence="3 4">
    <name type="scientific">Clathrus columnatus</name>
    <dbReference type="NCBI Taxonomy" id="1419009"/>
    <lineage>
        <taxon>Eukaryota</taxon>
        <taxon>Fungi</taxon>
        <taxon>Dikarya</taxon>
        <taxon>Basidiomycota</taxon>
        <taxon>Agaricomycotina</taxon>
        <taxon>Agaricomycetes</taxon>
        <taxon>Phallomycetidae</taxon>
        <taxon>Phallales</taxon>
        <taxon>Clathraceae</taxon>
        <taxon>Clathrus</taxon>
    </lineage>
</organism>
<dbReference type="PANTHER" id="PTHR43008:SF4">
    <property type="entry name" value="CHAIN DEHYDROGENASE, PUTATIVE (AFU_ORTHOLOGUE AFUA_4G08710)-RELATED"/>
    <property type="match status" value="1"/>
</dbReference>
<dbReference type="EMBL" id="BPWL01000007">
    <property type="protein sequence ID" value="GJJ12390.1"/>
    <property type="molecule type" value="Genomic_DNA"/>
</dbReference>
<evidence type="ECO:0000313" key="4">
    <source>
        <dbReference type="Proteomes" id="UP001050691"/>
    </source>
</evidence>